<keyword evidence="2" id="KW-1185">Reference proteome</keyword>
<evidence type="ECO:0000313" key="2">
    <source>
        <dbReference type="Proteomes" id="UP001152622"/>
    </source>
</evidence>
<evidence type="ECO:0000313" key="1">
    <source>
        <dbReference type="EMBL" id="KAJ8336137.1"/>
    </source>
</evidence>
<proteinExistence type="predicted"/>
<comment type="caution">
    <text evidence="1">The sequence shown here is derived from an EMBL/GenBank/DDBJ whole genome shotgun (WGS) entry which is preliminary data.</text>
</comment>
<dbReference type="Proteomes" id="UP001152622">
    <property type="component" value="Chromosome 20"/>
</dbReference>
<reference evidence="1" key="1">
    <citation type="journal article" date="2023" name="Science">
        <title>Genome structures resolve the early diversification of teleost fishes.</title>
        <authorList>
            <person name="Parey E."/>
            <person name="Louis A."/>
            <person name="Montfort J."/>
            <person name="Bouchez O."/>
            <person name="Roques C."/>
            <person name="Iampietro C."/>
            <person name="Lluch J."/>
            <person name="Castinel A."/>
            <person name="Donnadieu C."/>
            <person name="Desvignes T."/>
            <person name="Floi Bucao C."/>
            <person name="Jouanno E."/>
            <person name="Wen M."/>
            <person name="Mejri S."/>
            <person name="Dirks R."/>
            <person name="Jansen H."/>
            <person name="Henkel C."/>
            <person name="Chen W.J."/>
            <person name="Zahm M."/>
            <person name="Cabau C."/>
            <person name="Klopp C."/>
            <person name="Thompson A.W."/>
            <person name="Robinson-Rechavi M."/>
            <person name="Braasch I."/>
            <person name="Lecointre G."/>
            <person name="Bobe J."/>
            <person name="Postlethwait J.H."/>
            <person name="Berthelot C."/>
            <person name="Roest Crollius H."/>
            <person name="Guiguen Y."/>
        </authorList>
    </citation>
    <scope>NUCLEOTIDE SEQUENCE</scope>
    <source>
        <strain evidence="1">WJC10195</strain>
    </source>
</reference>
<sequence>MGTGAAVSMATKDSRYVARRLARPPHNPVESVARATLQSIGTENARSEPTFCARGTCEGVLGFQLRMG</sequence>
<dbReference type="EMBL" id="JAINUF010000020">
    <property type="protein sequence ID" value="KAJ8336137.1"/>
    <property type="molecule type" value="Genomic_DNA"/>
</dbReference>
<accession>A0A9Q1IDY5</accession>
<protein>
    <submittedName>
        <fullName evidence="1">Uncharacterized protein</fullName>
    </submittedName>
</protein>
<organism evidence="1 2">
    <name type="scientific">Synaphobranchus kaupii</name>
    <name type="common">Kaup's arrowtooth eel</name>
    <dbReference type="NCBI Taxonomy" id="118154"/>
    <lineage>
        <taxon>Eukaryota</taxon>
        <taxon>Metazoa</taxon>
        <taxon>Chordata</taxon>
        <taxon>Craniata</taxon>
        <taxon>Vertebrata</taxon>
        <taxon>Euteleostomi</taxon>
        <taxon>Actinopterygii</taxon>
        <taxon>Neopterygii</taxon>
        <taxon>Teleostei</taxon>
        <taxon>Anguilliformes</taxon>
        <taxon>Synaphobranchidae</taxon>
        <taxon>Synaphobranchus</taxon>
    </lineage>
</organism>
<gene>
    <name evidence="1" type="ORF">SKAU_G00394800</name>
</gene>
<name>A0A9Q1IDY5_SYNKA</name>
<dbReference type="AlphaFoldDB" id="A0A9Q1IDY5"/>